<evidence type="ECO:0000313" key="7">
    <source>
        <dbReference type="Proteomes" id="UP000606499"/>
    </source>
</evidence>
<dbReference type="PANTHER" id="PTHR41286:SF1">
    <property type="entry name" value="HNH NUCLEASE YAJD-RELATED"/>
    <property type="match status" value="1"/>
</dbReference>
<gene>
    <name evidence="6" type="ORF">H8S45_04505</name>
</gene>
<comment type="similarity">
    <text evidence="3">Belongs to the HNH nuclease family.</text>
</comment>
<evidence type="ECO:0000256" key="4">
    <source>
        <dbReference type="ARBA" id="ARBA00040194"/>
    </source>
</evidence>
<feature type="domain" description="HNH" evidence="5">
    <location>
        <begin position="65"/>
        <end position="112"/>
    </location>
</feature>
<evidence type="ECO:0000256" key="1">
    <source>
        <dbReference type="ARBA" id="ARBA00022722"/>
    </source>
</evidence>
<keyword evidence="1" id="KW-0540">Nuclease</keyword>
<dbReference type="EMBL" id="JACOPL010000003">
    <property type="protein sequence ID" value="MBC5724721.1"/>
    <property type="molecule type" value="Genomic_DNA"/>
</dbReference>
<evidence type="ECO:0000256" key="3">
    <source>
        <dbReference type="ARBA" id="ARBA00038412"/>
    </source>
</evidence>
<comment type="caution">
    <text evidence="6">The sequence shown here is derived from an EMBL/GenBank/DDBJ whole genome shotgun (WGS) entry which is preliminary data.</text>
</comment>
<evidence type="ECO:0000259" key="5">
    <source>
        <dbReference type="Pfam" id="PF01844"/>
    </source>
</evidence>
<dbReference type="Proteomes" id="UP000606499">
    <property type="component" value="Unassembled WGS sequence"/>
</dbReference>
<keyword evidence="6" id="KW-0255">Endonuclease</keyword>
<dbReference type="GO" id="GO:0016787">
    <property type="term" value="F:hydrolase activity"/>
    <property type="evidence" value="ECO:0007669"/>
    <property type="project" value="UniProtKB-KW"/>
</dbReference>
<protein>
    <recommendedName>
        <fullName evidence="4">Putative HNH nuclease YajD</fullName>
    </recommendedName>
</protein>
<proteinExistence type="inferred from homology"/>
<dbReference type="Pfam" id="PF01844">
    <property type="entry name" value="HNH"/>
    <property type="match status" value="1"/>
</dbReference>
<dbReference type="InterPro" id="IPR003615">
    <property type="entry name" value="HNH_nuc"/>
</dbReference>
<evidence type="ECO:0000256" key="2">
    <source>
        <dbReference type="ARBA" id="ARBA00022801"/>
    </source>
</evidence>
<reference evidence="6" key="1">
    <citation type="submission" date="2020-08" db="EMBL/GenBank/DDBJ databases">
        <title>Genome public.</title>
        <authorList>
            <person name="Liu C."/>
            <person name="Sun Q."/>
        </authorList>
    </citation>
    <scope>NUCLEOTIDE SEQUENCE</scope>
    <source>
        <strain evidence="6">NSJ-28</strain>
    </source>
</reference>
<dbReference type="AlphaFoldDB" id="A0A923LSY2"/>
<evidence type="ECO:0000313" key="6">
    <source>
        <dbReference type="EMBL" id="MBC5724721.1"/>
    </source>
</evidence>
<dbReference type="RefSeq" id="WP_186949663.1">
    <property type="nucleotide sequence ID" value="NZ_JACOPL010000003.1"/>
</dbReference>
<dbReference type="PANTHER" id="PTHR41286">
    <property type="entry name" value="HNH NUCLEASE YAJD-RELATED"/>
    <property type="match status" value="1"/>
</dbReference>
<dbReference type="GO" id="GO:0005829">
    <property type="term" value="C:cytosol"/>
    <property type="evidence" value="ECO:0007669"/>
    <property type="project" value="TreeGrafter"/>
</dbReference>
<dbReference type="InterPro" id="IPR002711">
    <property type="entry name" value="HNH"/>
</dbReference>
<organism evidence="6 7">
    <name type="scientific">Agathobaculum faecis</name>
    <dbReference type="NCBI Taxonomy" id="2763013"/>
    <lineage>
        <taxon>Bacteria</taxon>
        <taxon>Bacillati</taxon>
        <taxon>Bacillota</taxon>
        <taxon>Clostridia</taxon>
        <taxon>Eubacteriales</taxon>
        <taxon>Butyricicoccaceae</taxon>
        <taxon>Agathobaculum</taxon>
    </lineage>
</organism>
<name>A0A923LSY2_9FIRM</name>
<sequence length="124" mass="14516">MASKPLRPCLHPSCTALVRSGYCERHRPPRVERRSEDSRRWRRWYSLPVWTDDLRPEQLAREPFCRECAAHGLRVYATDVDHVVPHDGDWSKFIDPENLQSLCHSCHGRKTAAESRAKARGKRR</sequence>
<dbReference type="CDD" id="cd00085">
    <property type="entry name" value="HNHc"/>
    <property type="match status" value="1"/>
</dbReference>
<dbReference type="GO" id="GO:0003676">
    <property type="term" value="F:nucleic acid binding"/>
    <property type="evidence" value="ECO:0007669"/>
    <property type="project" value="InterPro"/>
</dbReference>
<dbReference type="GO" id="GO:0008270">
    <property type="term" value="F:zinc ion binding"/>
    <property type="evidence" value="ECO:0007669"/>
    <property type="project" value="InterPro"/>
</dbReference>
<keyword evidence="2" id="KW-0378">Hydrolase</keyword>
<keyword evidence="7" id="KW-1185">Reference proteome</keyword>
<dbReference type="GO" id="GO:0004519">
    <property type="term" value="F:endonuclease activity"/>
    <property type="evidence" value="ECO:0007669"/>
    <property type="project" value="UniProtKB-KW"/>
</dbReference>
<dbReference type="Gene3D" id="1.10.30.50">
    <property type="match status" value="1"/>
</dbReference>
<accession>A0A923LSY2</accession>